<gene>
    <name evidence="1" type="ORF">KL86CIT2_30005</name>
    <name evidence="2" type="ORF">KM92CIT3_80812</name>
</gene>
<dbReference type="AlphaFoldDB" id="A0A212IN74"/>
<dbReference type="EMBL" id="FLUB01000020">
    <property type="protein sequence ID" value="SBV68290.1"/>
    <property type="molecule type" value="Genomic_DNA"/>
</dbReference>
<evidence type="ECO:0000313" key="2">
    <source>
        <dbReference type="EMBL" id="SBV68290.1"/>
    </source>
</evidence>
<dbReference type="RefSeq" id="WP_181635558.1">
    <property type="nucleotide sequence ID" value="NZ_LT598669.1"/>
</dbReference>
<name>A0A212IN74_9ENTR</name>
<dbReference type="EMBL" id="FLUA01000027">
    <property type="protein sequence ID" value="SBV63328.1"/>
    <property type="molecule type" value="Genomic_DNA"/>
</dbReference>
<dbReference type="Pfam" id="PF22758">
    <property type="entry name" value="Phage_cement"/>
    <property type="match status" value="1"/>
</dbReference>
<protein>
    <submittedName>
        <fullName evidence="2">Uncharacterized protein</fullName>
    </submittedName>
</protein>
<sequence length="173" mass="17169">MTFQKTVGSELAWGIPGEHALAGDVRAEPVQLKTKFDGTAGKRVPFGAVALTQAAGDNGLVSIGGSGTYVGILSSPKEWAAYTALGGDAAGIEAGAQLEATSQTPGMFMELTTAAGVGDAIAYKADGSLVAAPASAAPASSTLIPGSRVVRYNVTTGIAIVALQQLPTPAVAP</sequence>
<proteinExistence type="predicted"/>
<reference evidence="2" key="1">
    <citation type="submission" date="2016-04" db="EMBL/GenBank/DDBJ databases">
        <authorList>
            <person name="Evans L.H."/>
            <person name="Alamgir A."/>
            <person name="Owens N."/>
            <person name="Weber N.D."/>
            <person name="Virtaneva K."/>
            <person name="Barbian K."/>
            <person name="Babar A."/>
            <person name="Rosenke K."/>
        </authorList>
    </citation>
    <scope>NUCLEOTIDE SEQUENCE</scope>
    <source>
        <strain evidence="1">86-2</strain>
        <strain evidence="2">92-3</strain>
    </source>
</reference>
<accession>A0A212IN74</accession>
<evidence type="ECO:0000313" key="1">
    <source>
        <dbReference type="EMBL" id="SBV63328.1"/>
    </source>
</evidence>
<dbReference type="InterPro" id="IPR054438">
    <property type="entry name" value="Struct_cement_gp24/gp6"/>
</dbReference>
<organism evidence="2">
    <name type="scientific">uncultured Citrobacter sp</name>
    <dbReference type="NCBI Taxonomy" id="200446"/>
    <lineage>
        <taxon>Bacteria</taxon>
        <taxon>Pseudomonadati</taxon>
        <taxon>Pseudomonadota</taxon>
        <taxon>Gammaproteobacteria</taxon>
        <taxon>Enterobacterales</taxon>
        <taxon>Enterobacteriaceae</taxon>
        <taxon>Citrobacter</taxon>
        <taxon>environmental samples</taxon>
    </lineage>
</organism>